<dbReference type="OrthoDB" id="337830at2"/>
<dbReference type="GO" id="GO:0016491">
    <property type="term" value="F:oxidoreductase activity"/>
    <property type="evidence" value="ECO:0007669"/>
    <property type="project" value="InterPro"/>
</dbReference>
<dbReference type="Gene3D" id="3.50.50.60">
    <property type="entry name" value="FAD/NAD(P)-binding domain"/>
    <property type="match status" value="1"/>
</dbReference>
<name>A0A1X2M0X9_9MYCO</name>
<dbReference type="InterPro" id="IPR050703">
    <property type="entry name" value="Flavin_MAO"/>
</dbReference>
<dbReference type="RefSeq" id="WP_085323387.1">
    <property type="nucleotide sequence ID" value="NZ_NCXP01000001.1"/>
</dbReference>
<dbReference type="InterPro" id="IPR002937">
    <property type="entry name" value="Amino_oxidase"/>
</dbReference>
<dbReference type="Proteomes" id="UP000193247">
    <property type="component" value="Unassembled WGS sequence"/>
</dbReference>
<accession>A0A1X2M0X9</accession>
<dbReference type="SUPFAM" id="SSF51905">
    <property type="entry name" value="FAD/NAD(P)-binding domain"/>
    <property type="match status" value="1"/>
</dbReference>
<sequence length="142" mass="15055">MTQEFCTDNILDVVVIGAGFSGLAAARALRQGGLRRMAVIEARDRVGGRVWNAEVAAGHTVEMGAAWVGPGQSAVIDLAKELGLGLRPQFNRGDTFIVVDGRPTRVPTTESPITNEDFVGNLDRLAETVPVDAPWGAARADD</sequence>
<evidence type="ECO:0000259" key="2">
    <source>
        <dbReference type="Pfam" id="PF01593"/>
    </source>
</evidence>
<dbReference type="InterPro" id="IPR036188">
    <property type="entry name" value="FAD/NAD-bd_sf"/>
</dbReference>
<proteinExistence type="inferred from homology"/>
<dbReference type="AlphaFoldDB" id="A0A1X2M0X9"/>
<evidence type="ECO:0000313" key="4">
    <source>
        <dbReference type="Proteomes" id="UP000193247"/>
    </source>
</evidence>
<dbReference type="STRING" id="1430326.B8W66_02440"/>
<reference evidence="3 4" key="1">
    <citation type="submission" date="2017-04" db="EMBL/GenBank/DDBJ databases">
        <title>The new phylogeny of genus Mycobacterium.</title>
        <authorList>
            <person name="Tortoli E."/>
            <person name="Trovato A."/>
            <person name="Cirillo D.M."/>
        </authorList>
    </citation>
    <scope>NUCLEOTIDE SEQUENCE [LARGE SCALE GENOMIC DNA]</scope>
    <source>
        <strain evidence="3 4">TBL 1200985</strain>
    </source>
</reference>
<dbReference type="Pfam" id="PF01593">
    <property type="entry name" value="Amino_oxidase"/>
    <property type="match status" value="1"/>
</dbReference>
<evidence type="ECO:0000256" key="1">
    <source>
        <dbReference type="ARBA" id="ARBA00005995"/>
    </source>
</evidence>
<dbReference type="PANTHER" id="PTHR43563:SF1">
    <property type="entry name" value="AMINE OXIDASE [FLAVIN-CONTAINING] B"/>
    <property type="match status" value="1"/>
</dbReference>
<feature type="domain" description="Amine oxidase" evidence="2">
    <location>
        <begin position="20"/>
        <end position="113"/>
    </location>
</feature>
<keyword evidence="4" id="KW-1185">Reference proteome</keyword>
<organism evidence="3 4">
    <name type="scientific">Mycobacterium decipiens</name>
    <dbReference type="NCBI Taxonomy" id="1430326"/>
    <lineage>
        <taxon>Bacteria</taxon>
        <taxon>Bacillati</taxon>
        <taxon>Actinomycetota</taxon>
        <taxon>Actinomycetes</taxon>
        <taxon>Mycobacteriales</taxon>
        <taxon>Mycobacteriaceae</taxon>
        <taxon>Mycobacterium</taxon>
    </lineage>
</organism>
<comment type="caution">
    <text evidence="3">The sequence shown here is derived from an EMBL/GenBank/DDBJ whole genome shotgun (WGS) entry which is preliminary data.</text>
</comment>
<dbReference type="PANTHER" id="PTHR43563">
    <property type="entry name" value="AMINE OXIDASE"/>
    <property type="match status" value="1"/>
</dbReference>
<comment type="similarity">
    <text evidence="1">Belongs to the flavin monoamine oxidase family.</text>
</comment>
<dbReference type="Gene3D" id="1.10.405.10">
    <property type="entry name" value="Guanine Nucleotide Dissociation Inhibitor, domain 1"/>
    <property type="match status" value="1"/>
</dbReference>
<dbReference type="Gene3D" id="3.90.660.10">
    <property type="match status" value="1"/>
</dbReference>
<protein>
    <recommendedName>
        <fullName evidence="2">Amine oxidase domain-containing protein</fullName>
    </recommendedName>
</protein>
<evidence type="ECO:0000313" key="3">
    <source>
        <dbReference type="EMBL" id="OSC43250.1"/>
    </source>
</evidence>
<gene>
    <name evidence="3" type="ORF">B8W66_02440</name>
</gene>
<dbReference type="EMBL" id="NCXP01000001">
    <property type="protein sequence ID" value="OSC43250.1"/>
    <property type="molecule type" value="Genomic_DNA"/>
</dbReference>